<evidence type="ECO:0000313" key="1">
    <source>
        <dbReference type="EMBL" id="KAH6926763.1"/>
    </source>
</evidence>
<keyword evidence="2" id="KW-1185">Reference proteome</keyword>
<accession>A0ACB7RZC3</accession>
<protein>
    <submittedName>
        <fullName evidence="1">Uncharacterized protein</fullName>
    </submittedName>
</protein>
<proteinExistence type="predicted"/>
<evidence type="ECO:0000313" key="2">
    <source>
        <dbReference type="Proteomes" id="UP000821845"/>
    </source>
</evidence>
<reference evidence="1" key="1">
    <citation type="submission" date="2020-05" db="EMBL/GenBank/DDBJ databases">
        <title>Large-scale comparative analyses of tick genomes elucidate their genetic diversity and vector capacities.</title>
        <authorList>
            <person name="Jia N."/>
            <person name="Wang J."/>
            <person name="Shi W."/>
            <person name="Du L."/>
            <person name="Sun Y."/>
            <person name="Zhan W."/>
            <person name="Jiang J."/>
            <person name="Wang Q."/>
            <person name="Zhang B."/>
            <person name="Ji P."/>
            <person name="Sakyi L.B."/>
            <person name="Cui X."/>
            <person name="Yuan T."/>
            <person name="Jiang B."/>
            <person name="Yang W."/>
            <person name="Lam T.T.-Y."/>
            <person name="Chang Q."/>
            <person name="Ding S."/>
            <person name="Wang X."/>
            <person name="Zhu J."/>
            <person name="Ruan X."/>
            <person name="Zhao L."/>
            <person name="Wei J."/>
            <person name="Que T."/>
            <person name="Du C."/>
            <person name="Cheng J."/>
            <person name="Dai P."/>
            <person name="Han X."/>
            <person name="Huang E."/>
            <person name="Gao Y."/>
            <person name="Liu J."/>
            <person name="Shao H."/>
            <person name="Ye R."/>
            <person name="Li L."/>
            <person name="Wei W."/>
            <person name="Wang X."/>
            <person name="Wang C."/>
            <person name="Yang T."/>
            <person name="Huo Q."/>
            <person name="Li W."/>
            <person name="Guo W."/>
            <person name="Chen H."/>
            <person name="Zhou L."/>
            <person name="Ni X."/>
            <person name="Tian J."/>
            <person name="Zhou Y."/>
            <person name="Sheng Y."/>
            <person name="Liu T."/>
            <person name="Pan Y."/>
            <person name="Xia L."/>
            <person name="Li J."/>
            <person name="Zhao F."/>
            <person name="Cao W."/>
        </authorList>
    </citation>
    <scope>NUCLEOTIDE SEQUENCE</scope>
    <source>
        <strain evidence="1">Hyas-2018</strain>
    </source>
</reference>
<name>A0ACB7RZC3_HYAAI</name>
<gene>
    <name evidence="1" type="ORF">HPB50_021710</name>
</gene>
<dbReference type="EMBL" id="CM023487">
    <property type="protein sequence ID" value="KAH6926763.1"/>
    <property type="molecule type" value="Genomic_DNA"/>
</dbReference>
<dbReference type="Proteomes" id="UP000821845">
    <property type="component" value="Chromosome 7"/>
</dbReference>
<sequence>MQYVVEGQTFSAEELLDSSWQMPGYRRRNAADGNFKTKASPLLILVCRIIMPAMLHGDFGTSLSQLASNTPTSIASPLAAEHHPFRRTAANTDRTDESATATTA</sequence>
<organism evidence="1 2">
    <name type="scientific">Hyalomma asiaticum</name>
    <name type="common">Tick</name>
    <dbReference type="NCBI Taxonomy" id="266040"/>
    <lineage>
        <taxon>Eukaryota</taxon>
        <taxon>Metazoa</taxon>
        <taxon>Ecdysozoa</taxon>
        <taxon>Arthropoda</taxon>
        <taxon>Chelicerata</taxon>
        <taxon>Arachnida</taxon>
        <taxon>Acari</taxon>
        <taxon>Parasitiformes</taxon>
        <taxon>Ixodida</taxon>
        <taxon>Ixodoidea</taxon>
        <taxon>Ixodidae</taxon>
        <taxon>Hyalomminae</taxon>
        <taxon>Hyalomma</taxon>
    </lineage>
</organism>
<comment type="caution">
    <text evidence="1">The sequence shown here is derived from an EMBL/GenBank/DDBJ whole genome shotgun (WGS) entry which is preliminary data.</text>
</comment>